<protein>
    <recommendedName>
        <fullName evidence="4">Lipoprotein</fullName>
    </recommendedName>
</protein>
<proteinExistence type="predicted"/>
<accession>F4QH27</accession>
<dbReference type="eggNOG" id="ENOG5032XU5">
    <property type="taxonomic scope" value="Bacteria"/>
</dbReference>
<evidence type="ECO:0000313" key="2">
    <source>
        <dbReference type="EMBL" id="EGF92564.1"/>
    </source>
</evidence>
<feature type="chain" id="PRO_5003316503" description="Lipoprotein" evidence="1">
    <location>
        <begin position="23"/>
        <end position="162"/>
    </location>
</feature>
<feature type="signal peptide" evidence="1">
    <location>
        <begin position="1"/>
        <end position="22"/>
    </location>
</feature>
<dbReference type="Proteomes" id="UP000006512">
    <property type="component" value="Unassembled WGS sequence"/>
</dbReference>
<name>F4QH27_9CAUL</name>
<dbReference type="AlphaFoldDB" id="F4QH27"/>
<keyword evidence="3" id="KW-1185">Reference proteome</keyword>
<dbReference type="EMBL" id="GL883077">
    <property type="protein sequence ID" value="EGF92564.1"/>
    <property type="molecule type" value="Genomic_DNA"/>
</dbReference>
<dbReference type="HOGENOM" id="CLU_1666059_0_0_5"/>
<reference evidence="3" key="1">
    <citation type="submission" date="2011-03" db="EMBL/GenBank/DDBJ databases">
        <title>Draft genome sequence of Brevundimonas diminuta.</title>
        <authorList>
            <person name="Brown P.J.B."/>
            <person name="Buechlein A."/>
            <person name="Hemmerich C."/>
            <person name="Brun Y.V."/>
        </authorList>
    </citation>
    <scope>NUCLEOTIDE SEQUENCE [LARGE SCALE GENOMIC DNA]</scope>
    <source>
        <strain evidence="3">C19</strain>
    </source>
</reference>
<evidence type="ECO:0000256" key="1">
    <source>
        <dbReference type="SAM" id="SignalP"/>
    </source>
</evidence>
<evidence type="ECO:0000313" key="3">
    <source>
        <dbReference type="Proteomes" id="UP000006512"/>
    </source>
</evidence>
<evidence type="ECO:0008006" key="4">
    <source>
        <dbReference type="Google" id="ProtNLM"/>
    </source>
</evidence>
<organism evidence="2 3">
    <name type="scientific">Asticcacaulis biprosthecium C19</name>
    <dbReference type="NCBI Taxonomy" id="715226"/>
    <lineage>
        <taxon>Bacteria</taxon>
        <taxon>Pseudomonadati</taxon>
        <taxon>Pseudomonadota</taxon>
        <taxon>Alphaproteobacteria</taxon>
        <taxon>Caulobacterales</taxon>
        <taxon>Caulobacteraceae</taxon>
        <taxon>Asticcacaulis</taxon>
    </lineage>
</organism>
<dbReference type="RefSeq" id="WP_006271743.1">
    <property type="nucleotide sequence ID" value="NZ_GL883077.1"/>
</dbReference>
<sequence length="162" mass="16971">MKHAVFLAVLLGMIVVAAPSCASVPQTPATSAISREPLYAGLVTRAGQLKEKTDGFAPSLATRAQSGFDTYVRDIRALAEDDMKAHLDLKARGTDSDLKCILKGVSLDLNIKMDAILAATTDAEAATAYQDMSLLLSDNIDVIVTPATAESGLDCVIEFGAG</sequence>
<dbReference type="OrthoDB" id="7172392at2"/>
<keyword evidence="1" id="KW-0732">Signal</keyword>
<gene>
    <name evidence="2" type="ORF">ABI_10010</name>
</gene>